<evidence type="ECO:0000313" key="2">
    <source>
        <dbReference type="Proteomes" id="UP000270094"/>
    </source>
</evidence>
<protein>
    <submittedName>
        <fullName evidence="1">Uncharacterized protein</fullName>
    </submittedName>
</protein>
<keyword evidence="2" id="KW-1185">Reference proteome</keyword>
<sequence length="146" mass="17080">MILDCGFDVKLPTLLYFHNFAFRDIAASQTPYLSFIGSWKARRFGDFSRKNPAHFQYSIPDRAAVQAAKQAARAAGRIQFLFETPKQFANLLIVRYYSDQLIILQVREEKGFRMNEHWDWEDEESLSNTTNTVTSYSERELRAKKD</sequence>
<evidence type="ECO:0000313" key="1">
    <source>
        <dbReference type="EMBL" id="VDM70094.1"/>
    </source>
</evidence>
<accession>A0A3P7IWS5</accession>
<dbReference type="Proteomes" id="UP000270094">
    <property type="component" value="Unassembled WGS sequence"/>
</dbReference>
<name>A0A3P7IWS5_STRVU</name>
<dbReference type="AlphaFoldDB" id="A0A3P7IWS5"/>
<dbReference type="OrthoDB" id="2687620at2759"/>
<reference evidence="1 2" key="1">
    <citation type="submission" date="2018-11" db="EMBL/GenBank/DDBJ databases">
        <authorList>
            <consortium name="Pathogen Informatics"/>
        </authorList>
    </citation>
    <scope>NUCLEOTIDE SEQUENCE [LARGE SCALE GENOMIC DNA]</scope>
</reference>
<proteinExistence type="predicted"/>
<organism evidence="1 2">
    <name type="scientific">Strongylus vulgaris</name>
    <name type="common">Blood worm</name>
    <dbReference type="NCBI Taxonomy" id="40348"/>
    <lineage>
        <taxon>Eukaryota</taxon>
        <taxon>Metazoa</taxon>
        <taxon>Ecdysozoa</taxon>
        <taxon>Nematoda</taxon>
        <taxon>Chromadorea</taxon>
        <taxon>Rhabditida</taxon>
        <taxon>Rhabditina</taxon>
        <taxon>Rhabditomorpha</taxon>
        <taxon>Strongyloidea</taxon>
        <taxon>Strongylidae</taxon>
        <taxon>Strongylus</taxon>
    </lineage>
</organism>
<dbReference type="EMBL" id="UYYB01014670">
    <property type="protein sequence ID" value="VDM70094.1"/>
    <property type="molecule type" value="Genomic_DNA"/>
</dbReference>
<gene>
    <name evidence="1" type="ORF">SVUK_LOCUS5092</name>
</gene>